<evidence type="ECO:0000313" key="3">
    <source>
        <dbReference type="Proteomes" id="UP000828390"/>
    </source>
</evidence>
<keyword evidence="1" id="KW-0812">Transmembrane</keyword>
<organism evidence="2 3">
    <name type="scientific">Dreissena polymorpha</name>
    <name type="common">Zebra mussel</name>
    <name type="synonym">Mytilus polymorpha</name>
    <dbReference type="NCBI Taxonomy" id="45954"/>
    <lineage>
        <taxon>Eukaryota</taxon>
        <taxon>Metazoa</taxon>
        <taxon>Spiralia</taxon>
        <taxon>Lophotrochozoa</taxon>
        <taxon>Mollusca</taxon>
        <taxon>Bivalvia</taxon>
        <taxon>Autobranchia</taxon>
        <taxon>Heteroconchia</taxon>
        <taxon>Euheterodonta</taxon>
        <taxon>Imparidentia</taxon>
        <taxon>Neoheterodontei</taxon>
        <taxon>Myida</taxon>
        <taxon>Dreissenoidea</taxon>
        <taxon>Dreissenidae</taxon>
        <taxon>Dreissena</taxon>
    </lineage>
</organism>
<evidence type="ECO:0000313" key="2">
    <source>
        <dbReference type="EMBL" id="KAH3827001.1"/>
    </source>
</evidence>
<protein>
    <submittedName>
        <fullName evidence="2">Uncharacterized protein</fullName>
    </submittedName>
</protein>
<keyword evidence="1" id="KW-1133">Transmembrane helix</keyword>
<dbReference type="AlphaFoldDB" id="A0A9D4JWW5"/>
<sequence>MTVLTDRVPRDRGMYVSIAKVFMLALLAIFLAVVVGIIVHFAGPGSTFECKVCTRRRIANRRRWQCSSAKNGQPRETRNYVSVMIMFVSCSKHLYPVDNNIDSNVLHRGL</sequence>
<name>A0A9D4JWW5_DREPO</name>
<keyword evidence="3" id="KW-1185">Reference proteome</keyword>
<reference evidence="2" key="1">
    <citation type="journal article" date="2019" name="bioRxiv">
        <title>The Genome of the Zebra Mussel, Dreissena polymorpha: A Resource for Invasive Species Research.</title>
        <authorList>
            <person name="McCartney M.A."/>
            <person name="Auch B."/>
            <person name="Kono T."/>
            <person name="Mallez S."/>
            <person name="Zhang Y."/>
            <person name="Obille A."/>
            <person name="Becker A."/>
            <person name="Abrahante J.E."/>
            <person name="Garbe J."/>
            <person name="Badalamenti J.P."/>
            <person name="Herman A."/>
            <person name="Mangelson H."/>
            <person name="Liachko I."/>
            <person name="Sullivan S."/>
            <person name="Sone E.D."/>
            <person name="Koren S."/>
            <person name="Silverstein K.A.T."/>
            <person name="Beckman K.B."/>
            <person name="Gohl D.M."/>
        </authorList>
    </citation>
    <scope>NUCLEOTIDE SEQUENCE</scope>
    <source>
        <strain evidence="2">Duluth1</strain>
        <tissue evidence="2">Whole animal</tissue>
    </source>
</reference>
<comment type="caution">
    <text evidence="2">The sequence shown here is derived from an EMBL/GenBank/DDBJ whole genome shotgun (WGS) entry which is preliminary data.</text>
</comment>
<evidence type="ECO:0000256" key="1">
    <source>
        <dbReference type="SAM" id="Phobius"/>
    </source>
</evidence>
<gene>
    <name evidence="2" type="ORF">DPMN_128929</name>
</gene>
<dbReference type="Proteomes" id="UP000828390">
    <property type="component" value="Unassembled WGS sequence"/>
</dbReference>
<dbReference type="EMBL" id="JAIWYP010000005">
    <property type="protein sequence ID" value="KAH3827001.1"/>
    <property type="molecule type" value="Genomic_DNA"/>
</dbReference>
<feature type="transmembrane region" description="Helical" evidence="1">
    <location>
        <begin position="21"/>
        <end position="43"/>
    </location>
</feature>
<accession>A0A9D4JWW5</accession>
<reference evidence="2" key="2">
    <citation type="submission" date="2020-11" db="EMBL/GenBank/DDBJ databases">
        <authorList>
            <person name="McCartney M.A."/>
            <person name="Auch B."/>
            <person name="Kono T."/>
            <person name="Mallez S."/>
            <person name="Becker A."/>
            <person name="Gohl D.M."/>
            <person name="Silverstein K.A.T."/>
            <person name="Koren S."/>
            <person name="Bechman K.B."/>
            <person name="Herman A."/>
            <person name="Abrahante J.E."/>
            <person name="Garbe J."/>
        </authorList>
    </citation>
    <scope>NUCLEOTIDE SEQUENCE</scope>
    <source>
        <strain evidence="2">Duluth1</strain>
        <tissue evidence="2">Whole animal</tissue>
    </source>
</reference>
<keyword evidence="1" id="KW-0472">Membrane</keyword>
<proteinExistence type="predicted"/>